<dbReference type="InterPro" id="IPR001320">
    <property type="entry name" value="Iontro_rcpt_C"/>
</dbReference>
<feature type="transmembrane region" description="Helical" evidence="13">
    <location>
        <begin position="445"/>
        <end position="470"/>
    </location>
</feature>
<dbReference type="PANTHER" id="PTHR42643:SF30">
    <property type="entry name" value="IONOTROPIC RECEPTOR 40A-RELATED"/>
    <property type="match status" value="1"/>
</dbReference>
<protein>
    <submittedName>
        <fullName evidence="16">Uncharacterized protein</fullName>
    </submittedName>
</protein>
<proteinExistence type="inferred from homology"/>
<keyword evidence="9" id="KW-0675">Receptor</keyword>
<comment type="similarity">
    <text evidence="2">Belongs to the glutamate-gated ion channel (TC 1.A.10.1) family.</text>
</comment>
<dbReference type="Gene3D" id="3.40.190.10">
    <property type="entry name" value="Periplasmic binding protein-like II"/>
    <property type="match status" value="1"/>
</dbReference>
<evidence type="ECO:0000256" key="4">
    <source>
        <dbReference type="ARBA" id="ARBA00022475"/>
    </source>
</evidence>
<dbReference type="Gene3D" id="1.10.287.70">
    <property type="match status" value="1"/>
</dbReference>
<evidence type="ECO:0000256" key="6">
    <source>
        <dbReference type="ARBA" id="ARBA00022989"/>
    </source>
</evidence>
<feature type="domain" description="Ionotropic glutamate receptor L-glutamate and glycine-binding" evidence="15">
    <location>
        <begin position="254"/>
        <end position="349"/>
    </location>
</feature>
<evidence type="ECO:0000256" key="3">
    <source>
        <dbReference type="ARBA" id="ARBA00022448"/>
    </source>
</evidence>
<keyword evidence="17" id="KW-1185">Reference proteome</keyword>
<comment type="subcellular location">
    <subcellularLocation>
        <location evidence="1">Cell membrane</location>
        <topology evidence="1">Multi-pass membrane protein</topology>
    </subcellularLocation>
</comment>
<keyword evidence="12" id="KW-0407">Ion channel</keyword>
<accession>A0AAN9TEV4</accession>
<evidence type="ECO:0000256" key="7">
    <source>
        <dbReference type="ARBA" id="ARBA00023065"/>
    </source>
</evidence>
<evidence type="ECO:0000256" key="10">
    <source>
        <dbReference type="ARBA" id="ARBA00023180"/>
    </source>
</evidence>
<evidence type="ECO:0000256" key="5">
    <source>
        <dbReference type="ARBA" id="ARBA00022692"/>
    </source>
</evidence>
<dbReference type="InterPro" id="IPR019594">
    <property type="entry name" value="Glu/Gly-bd"/>
</dbReference>
<dbReference type="InterPro" id="IPR052192">
    <property type="entry name" value="Insect_Ionotropic_Sensory_Rcpt"/>
</dbReference>
<keyword evidence="4" id="KW-1003">Cell membrane</keyword>
<dbReference type="SUPFAM" id="SSF53850">
    <property type="entry name" value="Periplasmic binding protein-like II"/>
    <property type="match status" value="1"/>
</dbReference>
<evidence type="ECO:0000313" key="17">
    <source>
        <dbReference type="Proteomes" id="UP001367676"/>
    </source>
</evidence>
<evidence type="ECO:0000256" key="1">
    <source>
        <dbReference type="ARBA" id="ARBA00004651"/>
    </source>
</evidence>
<keyword evidence="7" id="KW-0406">Ion transport</keyword>
<evidence type="ECO:0000256" key="12">
    <source>
        <dbReference type="ARBA" id="ARBA00023303"/>
    </source>
</evidence>
<evidence type="ECO:0000256" key="9">
    <source>
        <dbReference type="ARBA" id="ARBA00023170"/>
    </source>
</evidence>
<evidence type="ECO:0000313" key="16">
    <source>
        <dbReference type="EMBL" id="KAK7590098.1"/>
    </source>
</evidence>
<evidence type="ECO:0000256" key="11">
    <source>
        <dbReference type="ARBA" id="ARBA00023286"/>
    </source>
</evidence>
<name>A0AAN9TEV4_9HEMI</name>
<dbReference type="Pfam" id="PF00060">
    <property type="entry name" value="Lig_chan"/>
    <property type="match status" value="1"/>
</dbReference>
<dbReference type="GO" id="GO:0005886">
    <property type="term" value="C:plasma membrane"/>
    <property type="evidence" value="ECO:0007669"/>
    <property type="project" value="UniProtKB-SubCell"/>
</dbReference>
<evidence type="ECO:0000259" key="15">
    <source>
        <dbReference type="Pfam" id="PF10613"/>
    </source>
</evidence>
<keyword evidence="10" id="KW-0325">Glycoprotein</keyword>
<dbReference type="PANTHER" id="PTHR42643">
    <property type="entry name" value="IONOTROPIC RECEPTOR 20A-RELATED"/>
    <property type="match status" value="1"/>
</dbReference>
<dbReference type="EMBL" id="JBBCAQ010000022">
    <property type="protein sequence ID" value="KAK7590098.1"/>
    <property type="molecule type" value="Genomic_DNA"/>
</dbReference>
<reference evidence="16 17" key="1">
    <citation type="submission" date="2024-03" db="EMBL/GenBank/DDBJ databases">
        <title>Adaptation during the transition from Ophiocordyceps entomopathogen to insect associate is accompanied by gene loss and intensified selection.</title>
        <authorList>
            <person name="Ward C.M."/>
            <person name="Onetto C.A."/>
            <person name="Borneman A.R."/>
        </authorList>
    </citation>
    <scope>NUCLEOTIDE SEQUENCE [LARGE SCALE GENOMIC DNA]</scope>
    <source>
        <strain evidence="16">AWRI1</strain>
        <tissue evidence="16">Single Adult Female</tissue>
    </source>
</reference>
<dbReference type="AlphaFoldDB" id="A0AAN9TEV4"/>
<dbReference type="GO" id="GO:0050906">
    <property type="term" value="P:detection of stimulus involved in sensory perception"/>
    <property type="evidence" value="ECO:0007669"/>
    <property type="project" value="UniProtKB-ARBA"/>
</dbReference>
<feature type="transmembrane region" description="Helical" evidence="13">
    <location>
        <begin position="381"/>
        <end position="400"/>
    </location>
</feature>
<gene>
    <name evidence="16" type="ORF">V9T40_001711</name>
</gene>
<feature type="domain" description="Ionotropic glutamate receptor C-terminal" evidence="14">
    <location>
        <begin position="378"/>
        <end position="661"/>
    </location>
</feature>
<evidence type="ECO:0000259" key="14">
    <source>
        <dbReference type="Pfam" id="PF00060"/>
    </source>
</evidence>
<dbReference type="Pfam" id="PF10613">
    <property type="entry name" value="Lig_chan-Glu_bd"/>
    <property type="match status" value="1"/>
</dbReference>
<keyword evidence="11" id="KW-1071">Ligand-gated ion channel</keyword>
<keyword evidence="5 13" id="KW-0812">Transmembrane</keyword>
<keyword evidence="3" id="KW-0813">Transport</keyword>
<keyword evidence="8 13" id="KW-0472">Membrane</keyword>
<evidence type="ECO:0000256" key="2">
    <source>
        <dbReference type="ARBA" id="ARBA00008685"/>
    </source>
</evidence>
<sequence>MFGPSVNIMSCPSVIVQCFGACKEYERKRYLSWKEIDYGTVSLMIAGIIGELPSQPVALCLDYNAGIDFQSNVTKTLHKFGIKSSLYVVSSEKSLQKVKDDIKKWLDSYKSANFLYFLRKHFMERMLNEELFPVTFLVASEQTNCLPGKASEQLPGIFRPINENGLIHRNIIHIFLWIKTDMTANFRTNLHETARVVVVTNPRSDFYQIYYTQATSKRYKQLSLINWWTPQTNSSRKPLLPPASKVYRSFSGRTLVIPVLHKPPWYFVRYYNETEIKVEGGRDDKLLSFVANKLNFKCQYIDPPDRNQGSSVINGSMQGALDLVANRKADLFIGDLAITFERSQVVEFSFLTLVDSELFLTHSPGLLNEALALIRPFHWQVWPAIFITLLLSGPVLFLFVSERDYKGRKKRNKKQIFMDCVWITFTIFLQQAIKFRSKNQKVRFILILLSLSLTYVIGDMYSANLTSLFARPSKERPINTLEELAEAMKNENYQLLIEENSASHSMLENGTGIYKTIWQLMTKQQIYSVESTEAGMKLVQERKKIAIIGGRETFYYDTHRFGAENFHLSQRISTRYSAIAFPIGCPYLDNFNTVLLRLFEAGIYSKLTEDEYLNLRQNRDGSPDNRMVSEGANNEVDGMQMHLKAMSMKTLQGAFYVLIIGYIFSGKYV</sequence>
<comment type="caution">
    <text evidence="16">The sequence shown here is derived from an EMBL/GenBank/DDBJ whole genome shotgun (WGS) entry which is preliminary data.</text>
</comment>
<dbReference type="Proteomes" id="UP001367676">
    <property type="component" value="Unassembled WGS sequence"/>
</dbReference>
<organism evidence="16 17">
    <name type="scientific">Parthenolecanium corni</name>
    <dbReference type="NCBI Taxonomy" id="536013"/>
    <lineage>
        <taxon>Eukaryota</taxon>
        <taxon>Metazoa</taxon>
        <taxon>Ecdysozoa</taxon>
        <taxon>Arthropoda</taxon>
        <taxon>Hexapoda</taxon>
        <taxon>Insecta</taxon>
        <taxon>Pterygota</taxon>
        <taxon>Neoptera</taxon>
        <taxon>Paraneoptera</taxon>
        <taxon>Hemiptera</taxon>
        <taxon>Sternorrhyncha</taxon>
        <taxon>Coccoidea</taxon>
        <taxon>Coccidae</taxon>
        <taxon>Parthenolecanium</taxon>
    </lineage>
</organism>
<dbReference type="GO" id="GO:0015276">
    <property type="term" value="F:ligand-gated monoatomic ion channel activity"/>
    <property type="evidence" value="ECO:0007669"/>
    <property type="project" value="InterPro"/>
</dbReference>
<keyword evidence="6 13" id="KW-1133">Transmembrane helix</keyword>
<evidence type="ECO:0000256" key="13">
    <source>
        <dbReference type="SAM" id="Phobius"/>
    </source>
</evidence>
<evidence type="ECO:0000256" key="8">
    <source>
        <dbReference type="ARBA" id="ARBA00023136"/>
    </source>
</evidence>